<organism evidence="2 3">
    <name type="scientific">Lasiodiplodia theobromae</name>
    <dbReference type="NCBI Taxonomy" id="45133"/>
    <lineage>
        <taxon>Eukaryota</taxon>
        <taxon>Fungi</taxon>
        <taxon>Dikarya</taxon>
        <taxon>Ascomycota</taxon>
        <taxon>Pezizomycotina</taxon>
        <taxon>Dothideomycetes</taxon>
        <taxon>Dothideomycetes incertae sedis</taxon>
        <taxon>Botryosphaeriales</taxon>
        <taxon>Botryosphaeriaceae</taxon>
        <taxon>Lasiodiplodia</taxon>
    </lineage>
</organism>
<dbReference type="Gene3D" id="2.130.10.10">
    <property type="entry name" value="YVTN repeat-like/Quinoprotein amine dehydrogenase"/>
    <property type="match status" value="1"/>
</dbReference>
<dbReference type="EMBL" id="MDYX01000040">
    <property type="protein sequence ID" value="KAF9630297.1"/>
    <property type="molecule type" value="Genomic_DNA"/>
</dbReference>
<dbReference type="InterPro" id="IPR015943">
    <property type="entry name" value="WD40/YVTN_repeat-like_dom_sf"/>
</dbReference>
<accession>A0A8H7IR71</accession>
<reference evidence="2" key="1">
    <citation type="submission" date="2016-08" db="EMBL/GenBank/DDBJ databases">
        <authorList>
            <person name="Yan J."/>
        </authorList>
    </citation>
    <scope>NUCLEOTIDE SEQUENCE</scope>
    <source>
        <strain evidence="2">CSS-01s</strain>
    </source>
</reference>
<feature type="chain" id="PRO_5034339007" description="3-carboxymuconate cyclase" evidence="1">
    <location>
        <begin position="21"/>
        <end position="442"/>
    </location>
</feature>
<evidence type="ECO:0000313" key="2">
    <source>
        <dbReference type="EMBL" id="KAF9630297.1"/>
    </source>
</evidence>
<keyword evidence="1" id="KW-0732">Signal</keyword>
<evidence type="ECO:0000313" key="3">
    <source>
        <dbReference type="Proteomes" id="UP000627934"/>
    </source>
</evidence>
<name>A0A8H7IR71_9PEZI</name>
<feature type="signal peptide" evidence="1">
    <location>
        <begin position="1"/>
        <end position="20"/>
    </location>
</feature>
<dbReference type="SUPFAM" id="SSF75011">
    <property type="entry name" value="3-carboxy-cis,cis-mucoante lactonizing enzyme"/>
    <property type="match status" value="1"/>
</dbReference>
<proteinExistence type="predicted"/>
<sequence>MPTQSSLLLSSLWLFTLAASAPAPHCGAGCETAARSPTVGKAVYFLTNDAQNAVVALPIAADGTLSDGTVTATNGAGSNAIDGTTNKTSAPDALVGQSSLTIAGNSLFAVNAGSDTLTMLTISATNPTHLTTLGQPLPLPGEFPNTVAASPKHRLACVGTTGAKAGISCAPFHPSHGFVGAMDALRPFDDTLGQSTPPVGPTNTVSHAFFSADEGRLITTVKGDPAANKTGFVSVFDVEQQQQQQQQRRWWRWWGGRGARGKRGKSAKLASCDTRSSPEGTAVLFGAALVPGSEDKVFVTDAAFGAAVLSVGGGAQSGNRAELLAKQAVDGQMATCWATVSEATGTAFVTDVGVNRVVEMSVEDASVVGVVDLAAQNGDPGLIDLKAAGDFVYALSPGNGSSPAAVTVLDVSGGRGKARMIQHFELTGMGVGRNAQGMAVMM</sequence>
<dbReference type="Proteomes" id="UP000627934">
    <property type="component" value="Unassembled WGS sequence"/>
</dbReference>
<dbReference type="AlphaFoldDB" id="A0A8H7IR71"/>
<evidence type="ECO:0008006" key="4">
    <source>
        <dbReference type="Google" id="ProtNLM"/>
    </source>
</evidence>
<comment type="caution">
    <text evidence="2">The sequence shown here is derived from an EMBL/GenBank/DDBJ whole genome shotgun (WGS) entry which is preliminary data.</text>
</comment>
<protein>
    <recommendedName>
        <fullName evidence="4">3-carboxymuconate cyclase</fullName>
    </recommendedName>
</protein>
<evidence type="ECO:0000256" key="1">
    <source>
        <dbReference type="SAM" id="SignalP"/>
    </source>
</evidence>
<reference evidence="2" key="2">
    <citation type="journal article" date="2018" name="DNA Res.">
        <title>Comparative genome and transcriptome analyses reveal adaptations to opportunistic infections in woody plant degrading pathogens of Botryosphaeriaceae.</title>
        <authorList>
            <person name="Yan J.Y."/>
            <person name="Zhao W.S."/>
            <person name="Chen Z."/>
            <person name="Xing Q.K."/>
            <person name="Zhang W."/>
            <person name="Chethana K.W.T."/>
            <person name="Xue M.F."/>
            <person name="Xu J.P."/>
            <person name="Phillips A.J.L."/>
            <person name="Wang Y."/>
            <person name="Liu J.H."/>
            <person name="Liu M."/>
            <person name="Zhou Y."/>
            <person name="Jayawardena R.S."/>
            <person name="Manawasinghe I.S."/>
            <person name="Huang J.B."/>
            <person name="Qiao G.H."/>
            <person name="Fu C.Y."/>
            <person name="Guo F.F."/>
            <person name="Dissanayake A.J."/>
            <person name="Peng Y.L."/>
            <person name="Hyde K.D."/>
            <person name="Li X.H."/>
        </authorList>
    </citation>
    <scope>NUCLEOTIDE SEQUENCE</scope>
    <source>
        <strain evidence="2">CSS-01s</strain>
    </source>
</reference>
<gene>
    <name evidence="2" type="ORF">BFW01_g859</name>
</gene>